<comment type="subcellular location">
    <subcellularLocation>
        <location evidence="1">Cell membrane</location>
        <topology evidence="1">Multi-pass membrane protein</topology>
    </subcellularLocation>
</comment>
<evidence type="ECO:0000256" key="5">
    <source>
        <dbReference type="ARBA" id="ARBA00023136"/>
    </source>
</evidence>
<keyword evidence="4 6" id="KW-1133">Transmembrane helix</keyword>
<dbReference type="AlphaFoldDB" id="A0A9D2CWU9"/>
<reference evidence="9" key="2">
    <citation type="submission" date="2021-04" db="EMBL/GenBank/DDBJ databases">
        <authorList>
            <person name="Gilroy R."/>
        </authorList>
    </citation>
    <scope>NUCLEOTIDE SEQUENCE</scope>
    <source>
        <strain evidence="9">ChiHjej12B11-24981</strain>
    </source>
</reference>
<dbReference type="Pfam" id="PF02687">
    <property type="entry name" value="FtsX"/>
    <property type="match status" value="1"/>
</dbReference>
<dbReference type="PANTHER" id="PTHR30572">
    <property type="entry name" value="MEMBRANE COMPONENT OF TRANSPORTER-RELATED"/>
    <property type="match status" value="1"/>
</dbReference>
<keyword evidence="2" id="KW-1003">Cell membrane</keyword>
<evidence type="ECO:0000256" key="2">
    <source>
        <dbReference type="ARBA" id="ARBA00022475"/>
    </source>
</evidence>
<keyword evidence="5 6" id="KW-0472">Membrane</keyword>
<evidence type="ECO:0000259" key="8">
    <source>
        <dbReference type="Pfam" id="PF12704"/>
    </source>
</evidence>
<sequence>MYRQYFQQALYHLRENPVITWVSLLGTALSICMIMVVVITVRARVADCAPEVNRSRTLYVSTVQALPKGEKGGDMNSYMSVQTGHECFKALTTPEAVTLYAGIEKVRASLPAGERLTADMRQVDSDFWRVFHFRFLDGNPFTEADFQSALPRAVITAKVARRLFGRTEGVAGQHLQLNHVDYQVAGVVADVSMLATDSYAQIWIPYTCGTAETNTWGYNLMGPMHAAILARTPDDFPSIREECERLRQRYNDAQPEYGVHYLGQPDTQFTHLYRTWAETPDMQAVVARYVAVLLILLIVPAINLSGMTHSRMRKRMAEIGVRKAFGATGAELLRQVFVENLLLTVFASLIGLALSYGATFLLNGFLFGTSANAYLAGETTLTAGQLLSPWLFLAAFFFCLLMNLLSSGLPAWRASRMNIVEAINQKE</sequence>
<feature type="transmembrane region" description="Helical" evidence="6">
    <location>
        <begin position="341"/>
        <end position="367"/>
    </location>
</feature>
<dbReference type="GO" id="GO:0022857">
    <property type="term" value="F:transmembrane transporter activity"/>
    <property type="evidence" value="ECO:0007669"/>
    <property type="project" value="TreeGrafter"/>
</dbReference>
<comment type="caution">
    <text evidence="9">The sequence shown here is derived from an EMBL/GenBank/DDBJ whole genome shotgun (WGS) entry which is preliminary data.</text>
</comment>
<name>A0A9D2CWU9_9BACE</name>
<protein>
    <submittedName>
        <fullName evidence="9">ABC transporter permease</fullName>
    </submittedName>
</protein>
<feature type="domain" description="MacB-like periplasmic core" evidence="8">
    <location>
        <begin position="20"/>
        <end position="242"/>
    </location>
</feature>
<proteinExistence type="predicted"/>
<evidence type="ECO:0000256" key="4">
    <source>
        <dbReference type="ARBA" id="ARBA00022989"/>
    </source>
</evidence>
<gene>
    <name evidence="9" type="ORF">H9819_03320</name>
</gene>
<keyword evidence="3 6" id="KW-0812">Transmembrane</keyword>
<reference evidence="9" key="1">
    <citation type="journal article" date="2021" name="PeerJ">
        <title>Extensive microbial diversity within the chicken gut microbiome revealed by metagenomics and culture.</title>
        <authorList>
            <person name="Gilroy R."/>
            <person name="Ravi A."/>
            <person name="Getino M."/>
            <person name="Pursley I."/>
            <person name="Horton D.L."/>
            <person name="Alikhan N.F."/>
            <person name="Baker D."/>
            <person name="Gharbi K."/>
            <person name="Hall N."/>
            <person name="Watson M."/>
            <person name="Adriaenssens E.M."/>
            <person name="Foster-Nyarko E."/>
            <person name="Jarju S."/>
            <person name="Secka A."/>
            <person name="Antonio M."/>
            <person name="Oren A."/>
            <person name="Chaudhuri R.R."/>
            <person name="La Ragione R."/>
            <person name="Hildebrand F."/>
            <person name="Pallen M.J."/>
        </authorList>
    </citation>
    <scope>NUCLEOTIDE SEQUENCE</scope>
    <source>
        <strain evidence="9">ChiHjej12B11-24981</strain>
    </source>
</reference>
<dbReference type="Pfam" id="PF12704">
    <property type="entry name" value="MacB_PCD"/>
    <property type="match status" value="1"/>
</dbReference>
<evidence type="ECO:0000313" key="10">
    <source>
        <dbReference type="Proteomes" id="UP000824023"/>
    </source>
</evidence>
<dbReference type="Proteomes" id="UP000824023">
    <property type="component" value="Unassembled WGS sequence"/>
</dbReference>
<dbReference type="EMBL" id="DXCK01000049">
    <property type="protein sequence ID" value="HIZ01267.1"/>
    <property type="molecule type" value="Genomic_DNA"/>
</dbReference>
<feature type="transmembrane region" description="Helical" evidence="6">
    <location>
        <begin position="21"/>
        <end position="41"/>
    </location>
</feature>
<dbReference type="GO" id="GO:0005886">
    <property type="term" value="C:plasma membrane"/>
    <property type="evidence" value="ECO:0007669"/>
    <property type="project" value="UniProtKB-SubCell"/>
</dbReference>
<evidence type="ECO:0000259" key="7">
    <source>
        <dbReference type="Pfam" id="PF02687"/>
    </source>
</evidence>
<evidence type="ECO:0000256" key="6">
    <source>
        <dbReference type="SAM" id="Phobius"/>
    </source>
</evidence>
<evidence type="ECO:0000256" key="3">
    <source>
        <dbReference type="ARBA" id="ARBA00022692"/>
    </source>
</evidence>
<accession>A0A9D2CWU9</accession>
<feature type="transmembrane region" description="Helical" evidence="6">
    <location>
        <begin position="286"/>
        <end position="306"/>
    </location>
</feature>
<dbReference type="InterPro" id="IPR003838">
    <property type="entry name" value="ABC3_permease_C"/>
</dbReference>
<dbReference type="PANTHER" id="PTHR30572:SF18">
    <property type="entry name" value="ABC-TYPE MACROLIDE FAMILY EXPORT SYSTEM PERMEASE COMPONENT 2"/>
    <property type="match status" value="1"/>
</dbReference>
<evidence type="ECO:0000313" key="9">
    <source>
        <dbReference type="EMBL" id="HIZ01267.1"/>
    </source>
</evidence>
<feature type="transmembrane region" description="Helical" evidence="6">
    <location>
        <begin position="387"/>
        <end position="406"/>
    </location>
</feature>
<dbReference type="InterPro" id="IPR050250">
    <property type="entry name" value="Macrolide_Exporter_MacB"/>
</dbReference>
<feature type="domain" description="ABC3 transporter permease C-terminal" evidence="7">
    <location>
        <begin position="291"/>
        <end position="419"/>
    </location>
</feature>
<organism evidence="9 10">
    <name type="scientific">Candidatus Bacteroides merdipullorum</name>
    <dbReference type="NCBI Taxonomy" id="2838474"/>
    <lineage>
        <taxon>Bacteria</taxon>
        <taxon>Pseudomonadati</taxon>
        <taxon>Bacteroidota</taxon>
        <taxon>Bacteroidia</taxon>
        <taxon>Bacteroidales</taxon>
        <taxon>Bacteroidaceae</taxon>
        <taxon>Bacteroides</taxon>
    </lineage>
</organism>
<dbReference type="InterPro" id="IPR025857">
    <property type="entry name" value="MacB_PCD"/>
</dbReference>
<evidence type="ECO:0000256" key="1">
    <source>
        <dbReference type="ARBA" id="ARBA00004651"/>
    </source>
</evidence>